<evidence type="ECO:0000256" key="1">
    <source>
        <dbReference type="SAM" id="MobiDB-lite"/>
    </source>
</evidence>
<name>A0A819VSG3_9BILA</name>
<dbReference type="AlphaFoldDB" id="A0A819VSG3"/>
<dbReference type="EMBL" id="CAJNOT010000878">
    <property type="protein sequence ID" value="CAF1100783.1"/>
    <property type="molecule type" value="Genomic_DNA"/>
</dbReference>
<gene>
    <name evidence="3" type="ORF">JBS370_LOCUS32308</name>
    <name evidence="2" type="ORF">ZHD862_LOCUS17586</name>
</gene>
<accession>A0A819VSG3</accession>
<evidence type="ECO:0000313" key="3">
    <source>
        <dbReference type="EMBL" id="CAF4113632.1"/>
    </source>
</evidence>
<feature type="compositionally biased region" description="Basic and acidic residues" evidence="1">
    <location>
        <begin position="171"/>
        <end position="187"/>
    </location>
</feature>
<evidence type="ECO:0000313" key="4">
    <source>
        <dbReference type="Proteomes" id="UP000663836"/>
    </source>
</evidence>
<dbReference type="Proteomes" id="UP000663864">
    <property type="component" value="Unassembled WGS sequence"/>
</dbReference>
<evidence type="ECO:0000313" key="2">
    <source>
        <dbReference type="EMBL" id="CAF1100783.1"/>
    </source>
</evidence>
<organism evidence="3 4">
    <name type="scientific">Rotaria sordida</name>
    <dbReference type="NCBI Taxonomy" id="392033"/>
    <lineage>
        <taxon>Eukaryota</taxon>
        <taxon>Metazoa</taxon>
        <taxon>Spiralia</taxon>
        <taxon>Gnathifera</taxon>
        <taxon>Rotifera</taxon>
        <taxon>Eurotatoria</taxon>
        <taxon>Bdelloidea</taxon>
        <taxon>Philodinida</taxon>
        <taxon>Philodinidae</taxon>
        <taxon>Rotaria</taxon>
    </lineage>
</organism>
<proteinExistence type="predicted"/>
<reference evidence="3" key="1">
    <citation type="submission" date="2021-02" db="EMBL/GenBank/DDBJ databases">
        <authorList>
            <person name="Nowell W R."/>
        </authorList>
    </citation>
    <scope>NUCLEOTIDE SEQUENCE</scope>
</reference>
<protein>
    <submittedName>
        <fullName evidence="3">Uncharacterized protein</fullName>
    </submittedName>
</protein>
<dbReference type="Proteomes" id="UP000663836">
    <property type="component" value="Unassembled WGS sequence"/>
</dbReference>
<sequence length="187" mass="21370">MPSIVSEATENKNDSPEDIFSYNHDRFYEFIEKKYSADLAQLFSFQAIRNGTHLLSTSCDEILMIFQQESDNINQSKKMCCFQTANNKYEIKLSVKLAIKNFIQLLTIKQEQQKKKMQSSTKHSSSNCNTTISTEQTQLQIEPLLPVSTSVTPSASDISSTRSRLPPIQKKLNEIDHKADIEEQINK</sequence>
<dbReference type="EMBL" id="CAJOBD010008479">
    <property type="protein sequence ID" value="CAF4113632.1"/>
    <property type="molecule type" value="Genomic_DNA"/>
</dbReference>
<feature type="compositionally biased region" description="Polar residues" evidence="1">
    <location>
        <begin position="149"/>
        <end position="163"/>
    </location>
</feature>
<feature type="region of interest" description="Disordered" evidence="1">
    <location>
        <begin position="149"/>
        <end position="187"/>
    </location>
</feature>
<comment type="caution">
    <text evidence="3">The sequence shown here is derived from an EMBL/GenBank/DDBJ whole genome shotgun (WGS) entry which is preliminary data.</text>
</comment>